<proteinExistence type="predicted"/>
<dbReference type="EnsemblPlants" id="evm.model.01.2860">
    <property type="protein sequence ID" value="cds.evm.model.01.2860"/>
    <property type="gene ID" value="evm.TU.01.2860"/>
</dbReference>
<feature type="region of interest" description="Disordered" evidence="1">
    <location>
        <begin position="1"/>
        <end position="27"/>
    </location>
</feature>
<dbReference type="InterPro" id="IPR052343">
    <property type="entry name" value="Retrotransposon-Effector_Assoc"/>
</dbReference>
<evidence type="ECO:0000259" key="2">
    <source>
        <dbReference type="Pfam" id="PF00078"/>
    </source>
</evidence>
<feature type="compositionally biased region" description="Polar residues" evidence="1">
    <location>
        <begin position="10"/>
        <end position="19"/>
    </location>
</feature>
<name>A0A803NMW7_CANSA</name>
<sequence length="763" mass="88744">MVEKIDALNRDSSLSSRNPLQARRTKSISPSFLHRHYMGKNCEDRDKKILEKFSSCPIPTPNDARVITTIMTNIRPTYEQMVESPHVNLCKSRSPHKHSEPTHFPWPINAGDTGLAEELMGQPLIDKFEPTLTLFHDPVDVSDHVHHCPRQRKRKFGLSLVPFVQRTPENSRVFNSKTPISPPFPPNSSTAHFSMGIGITSSSSKKKDKRRKKNSRPRLRASIIFTWARRRPLPTPKLNVDLILELLGTGSGPDSPSLRGLGEESQGGVINFAISISDHALILFDYLLNRKRGFFPFHFFKAWTTVASCREVVLSVWNNTSLDPTKGYLKNVDKIKSDLRVWRKDNFEDCDKLITRLEDQLAWIQKQSVNSKLCEEEYFVQEQLREAWKKKESLWRQKSREVWLRLGDRNSKFFHASTIIQRRRNQILSLKDHEGNKCDDRRKMSSIIENYFSVRDTVFDLHPLKAPGPDGLSGCFFRKYWDIVGRNFCDVVIDFFRMGSMNLNLNSTFIYLIPNSKNPERIEQFRPISLCNFLYKVIAKILSNRLRPLMDVLVSPFQYAFILGRWIAESSILTQEIVHKIYHKKGKGGLMAIKLDMHKPYDKMEWCFLHRVLLENIFNEKNCKMILECNLDSNKKASILKNLAISHVRGDERYLGNPFVFKRRKKDEYIKLKESMVKKVEGWKIKSLSYAGRDILRRGSVSLAASGESIDLWHQAWIPWLEFNDFKDLMEDLRSKKVHSSYRLQISPLETLGILSWWTSKER</sequence>
<evidence type="ECO:0000256" key="1">
    <source>
        <dbReference type="SAM" id="MobiDB-lite"/>
    </source>
</evidence>
<feature type="domain" description="Reverse transcriptase" evidence="2">
    <location>
        <begin position="519"/>
        <end position="627"/>
    </location>
</feature>
<reference evidence="3" key="2">
    <citation type="submission" date="2021-03" db="UniProtKB">
        <authorList>
            <consortium name="EnsemblPlants"/>
        </authorList>
    </citation>
    <scope>IDENTIFICATION</scope>
</reference>
<accession>A0A803NMW7</accession>
<feature type="compositionally biased region" description="Basic residues" evidence="1">
    <location>
        <begin position="204"/>
        <end position="217"/>
    </location>
</feature>
<keyword evidence="4" id="KW-1185">Reference proteome</keyword>
<evidence type="ECO:0000313" key="4">
    <source>
        <dbReference type="Proteomes" id="UP000596661"/>
    </source>
</evidence>
<feature type="region of interest" description="Disordered" evidence="1">
    <location>
        <begin position="196"/>
        <end position="217"/>
    </location>
</feature>
<dbReference type="EMBL" id="UZAU01000081">
    <property type="status" value="NOT_ANNOTATED_CDS"/>
    <property type="molecule type" value="Genomic_DNA"/>
</dbReference>
<dbReference type="Gramene" id="evm.model.01.2860">
    <property type="protein sequence ID" value="cds.evm.model.01.2860"/>
    <property type="gene ID" value="evm.TU.01.2860"/>
</dbReference>
<protein>
    <recommendedName>
        <fullName evidence="2">Reverse transcriptase domain-containing protein</fullName>
    </recommendedName>
</protein>
<dbReference type="PANTHER" id="PTHR46890">
    <property type="entry name" value="NON-LTR RETROLELEMENT REVERSE TRANSCRIPTASE-LIKE PROTEIN-RELATED"/>
    <property type="match status" value="1"/>
</dbReference>
<dbReference type="AlphaFoldDB" id="A0A803NMW7"/>
<organism evidence="3 4">
    <name type="scientific">Cannabis sativa</name>
    <name type="common">Hemp</name>
    <name type="synonym">Marijuana</name>
    <dbReference type="NCBI Taxonomy" id="3483"/>
    <lineage>
        <taxon>Eukaryota</taxon>
        <taxon>Viridiplantae</taxon>
        <taxon>Streptophyta</taxon>
        <taxon>Embryophyta</taxon>
        <taxon>Tracheophyta</taxon>
        <taxon>Spermatophyta</taxon>
        <taxon>Magnoliopsida</taxon>
        <taxon>eudicotyledons</taxon>
        <taxon>Gunneridae</taxon>
        <taxon>Pentapetalae</taxon>
        <taxon>rosids</taxon>
        <taxon>fabids</taxon>
        <taxon>Rosales</taxon>
        <taxon>Cannabaceae</taxon>
        <taxon>Cannabis</taxon>
    </lineage>
</organism>
<dbReference type="PANTHER" id="PTHR46890:SF48">
    <property type="entry name" value="RNA-DIRECTED DNA POLYMERASE"/>
    <property type="match status" value="1"/>
</dbReference>
<reference evidence="3" key="1">
    <citation type="submission" date="2018-11" db="EMBL/GenBank/DDBJ databases">
        <authorList>
            <person name="Grassa J C."/>
        </authorList>
    </citation>
    <scope>NUCLEOTIDE SEQUENCE [LARGE SCALE GENOMIC DNA]</scope>
</reference>
<dbReference type="Proteomes" id="UP000596661">
    <property type="component" value="Chromosome 1"/>
</dbReference>
<dbReference type="InterPro" id="IPR000477">
    <property type="entry name" value="RT_dom"/>
</dbReference>
<evidence type="ECO:0000313" key="3">
    <source>
        <dbReference type="EnsemblPlants" id="cds.evm.model.01.2860"/>
    </source>
</evidence>
<dbReference type="Pfam" id="PF00078">
    <property type="entry name" value="RVT_1"/>
    <property type="match status" value="1"/>
</dbReference>